<dbReference type="PANTHER" id="PTHR35037:SF7">
    <property type="entry name" value="AUTOTRANSPORTER"/>
    <property type="match status" value="1"/>
</dbReference>
<accession>A0A248KIY6</accession>
<dbReference type="Gene3D" id="2.40.128.130">
    <property type="entry name" value="Autotransporter beta-domain"/>
    <property type="match status" value="1"/>
</dbReference>
<evidence type="ECO:0000259" key="1">
    <source>
        <dbReference type="Pfam" id="PF03797"/>
    </source>
</evidence>
<dbReference type="Proteomes" id="UP000197098">
    <property type="component" value="Chromosome"/>
</dbReference>
<protein>
    <recommendedName>
        <fullName evidence="1">Autotransporter domain-containing protein</fullName>
    </recommendedName>
</protein>
<dbReference type="NCBIfam" id="TIGR01414">
    <property type="entry name" value="autotrans_barl"/>
    <property type="match status" value="1"/>
</dbReference>
<dbReference type="AlphaFoldDB" id="A0A248KIY6"/>
<proteinExistence type="predicted"/>
<dbReference type="SUPFAM" id="SSF103515">
    <property type="entry name" value="Autotransporter"/>
    <property type="match status" value="1"/>
</dbReference>
<dbReference type="EMBL" id="CP022114">
    <property type="protein sequence ID" value="ASG63544.1"/>
    <property type="molecule type" value="Genomic_DNA"/>
</dbReference>
<dbReference type="GO" id="GO:0019867">
    <property type="term" value="C:outer membrane"/>
    <property type="evidence" value="ECO:0007669"/>
    <property type="project" value="InterPro"/>
</dbReference>
<organism evidence="2 3">
    <name type="scientific">Kluyvera genomosp. 3</name>
    <dbReference type="NCBI Taxonomy" id="2774055"/>
    <lineage>
        <taxon>Bacteria</taxon>
        <taxon>Pseudomonadati</taxon>
        <taxon>Pseudomonadota</taxon>
        <taxon>Gammaproteobacteria</taxon>
        <taxon>Enterobacterales</taxon>
        <taxon>Enterobacteriaceae</taxon>
        <taxon>Kluyvera</taxon>
    </lineage>
</organism>
<dbReference type="InterPro" id="IPR051551">
    <property type="entry name" value="Autotransporter_adhesion"/>
</dbReference>
<feature type="domain" description="Autotransporter" evidence="1">
    <location>
        <begin position="39"/>
        <end position="130"/>
    </location>
</feature>
<evidence type="ECO:0000313" key="3">
    <source>
        <dbReference type="Proteomes" id="UP000197098"/>
    </source>
</evidence>
<gene>
    <name evidence="2" type="ORF">CEW81_14030</name>
</gene>
<sequence>MASVRPERSTGSRLYLYPDGQTDPGAVCARNGTAINDTNVTLNNGMTAKTGKARSLTTEAGSRAATNFSLGNTAFRPYLSISVEQELAHANETIINDVNRFKNHQNGTSGKYGAGITVSPAKDVTLYGELNYRQGSYVEEPVQGVAGIRVSF</sequence>
<reference evidence="2 3" key="1">
    <citation type="submission" date="2017-06" db="EMBL/GenBank/DDBJ databases">
        <title>Origin of plasmid-mediated fosfomycin resistance gene fosA3.</title>
        <authorList>
            <person name="Ito R."/>
            <person name="Pacey M.P."/>
            <person name="Doi Y."/>
        </authorList>
    </citation>
    <scope>NUCLEOTIDE SEQUENCE [LARGE SCALE GENOMIC DNA]</scope>
    <source>
        <strain evidence="2 3">YDC799</strain>
    </source>
</reference>
<dbReference type="InterPro" id="IPR005546">
    <property type="entry name" value="Autotransporte_beta"/>
</dbReference>
<dbReference type="InterPro" id="IPR006315">
    <property type="entry name" value="OM_autotransptr_brl_dom"/>
</dbReference>
<name>A0A248KIY6_9ENTR</name>
<dbReference type="Pfam" id="PF03797">
    <property type="entry name" value="Autotransporter"/>
    <property type="match status" value="1"/>
</dbReference>
<dbReference type="InterPro" id="IPR036709">
    <property type="entry name" value="Autotransporte_beta_dom_sf"/>
</dbReference>
<evidence type="ECO:0000313" key="2">
    <source>
        <dbReference type="EMBL" id="ASG63544.1"/>
    </source>
</evidence>
<dbReference type="PANTHER" id="PTHR35037">
    <property type="entry name" value="C-TERMINAL REGION OF AIDA-LIKE PROTEIN"/>
    <property type="match status" value="1"/>
</dbReference>